<gene>
    <name evidence="2" type="ORF">BN11_740008</name>
</gene>
<dbReference type="Proteomes" id="UP000035763">
    <property type="component" value="Unassembled WGS sequence"/>
</dbReference>
<organism evidence="2 3">
    <name type="scientific">Nostocoides australiense Ben110</name>
    <dbReference type="NCBI Taxonomy" id="1193182"/>
    <lineage>
        <taxon>Bacteria</taxon>
        <taxon>Bacillati</taxon>
        <taxon>Actinomycetota</taxon>
        <taxon>Actinomycetes</taxon>
        <taxon>Micrococcales</taxon>
        <taxon>Intrasporangiaceae</taxon>
        <taxon>Nostocoides</taxon>
    </lineage>
</organism>
<dbReference type="RefSeq" id="WP_048696016.1">
    <property type="nucleotide sequence ID" value="NZ_HG764815.1"/>
</dbReference>
<evidence type="ECO:0000313" key="3">
    <source>
        <dbReference type="Proteomes" id="UP000035763"/>
    </source>
</evidence>
<protein>
    <submittedName>
        <fullName evidence="2">Uncharacterized protein</fullName>
    </submittedName>
</protein>
<evidence type="ECO:0000256" key="1">
    <source>
        <dbReference type="SAM" id="MobiDB-lite"/>
    </source>
</evidence>
<feature type="compositionally biased region" description="Polar residues" evidence="1">
    <location>
        <begin position="109"/>
        <end position="122"/>
    </location>
</feature>
<name>W6K2W5_9MICO</name>
<evidence type="ECO:0000313" key="2">
    <source>
        <dbReference type="EMBL" id="CCH75485.1"/>
    </source>
</evidence>
<dbReference type="EMBL" id="CAJA01000501">
    <property type="protein sequence ID" value="CCH75485.1"/>
    <property type="molecule type" value="Genomic_DNA"/>
</dbReference>
<keyword evidence="3" id="KW-1185">Reference proteome</keyword>
<comment type="caution">
    <text evidence="2">The sequence shown here is derived from an EMBL/GenBank/DDBJ whole genome shotgun (WGS) entry which is preliminary data.</text>
</comment>
<dbReference type="AlphaFoldDB" id="W6K2W5"/>
<sequence length="132" mass="14073">MQIDTVEFVVYLLILGVLAALILSDSTSARAARLESFRRRQGVHLTEATAPLVSKALSRSRFWRRVGVLVTLLSGVAVTLPIGTWVRGDPATSADWLALLAVGGWEAGTQPTSPGSQASTAMQLPHPSRAHS</sequence>
<feature type="region of interest" description="Disordered" evidence="1">
    <location>
        <begin position="109"/>
        <end position="132"/>
    </location>
</feature>
<dbReference type="STRING" id="1193182.BN11_740008"/>
<accession>W6K2W5</accession>
<reference evidence="2 3" key="1">
    <citation type="journal article" date="2013" name="ISME J.">
        <title>A metabolic model for members of the genus Tetrasphaera involved in enhanced biological phosphorus removal.</title>
        <authorList>
            <person name="Kristiansen R."/>
            <person name="Nguyen H.T.T."/>
            <person name="Saunders A.M."/>
            <person name="Nielsen J.L."/>
            <person name="Wimmer R."/>
            <person name="Le V.Q."/>
            <person name="McIlroy S.J."/>
            <person name="Petrovski S."/>
            <person name="Seviour R.J."/>
            <person name="Calteau A."/>
            <person name="Nielsen K.L."/>
            <person name="Nielsen P.H."/>
        </authorList>
    </citation>
    <scope>NUCLEOTIDE SEQUENCE [LARGE SCALE GENOMIC DNA]</scope>
    <source>
        <strain evidence="2 3">Ben110</strain>
    </source>
</reference>
<proteinExistence type="predicted"/>